<feature type="transmembrane region" description="Helical" evidence="1">
    <location>
        <begin position="41"/>
        <end position="61"/>
    </location>
</feature>
<protein>
    <recommendedName>
        <fullName evidence="2">CAAX prenyl protease 2/Lysostaphin resistance protein A-like domain-containing protein</fullName>
    </recommendedName>
</protein>
<dbReference type="PANTHER" id="PTHR36435:SF1">
    <property type="entry name" value="CAAX AMINO TERMINAL PROTEASE FAMILY PROTEIN"/>
    <property type="match status" value="1"/>
</dbReference>
<feature type="transmembrane region" description="Helical" evidence="1">
    <location>
        <begin position="165"/>
        <end position="181"/>
    </location>
</feature>
<proteinExistence type="predicted"/>
<evidence type="ECO:0000259" key="2">
    <source>
        <dbReference type="Pfam" id="PF02517"/>
    </source>
</evidence>
<accession>A0A6M4GZU0</accession>
<keyword evidence="1" id="KW-1133">Transmembrane helix</keyword>
<feature type="transmembrane region" description="Helical" evidence="1">
    <location>
        <begin position="130"/>
        <end position="153"/>
    </location>
</feature>
<dbReference type="RefSeq" id="WP_171095264.1">
    <property type="nucleotide sequence ID" value="NZ_CP053069.1"/>
</dbReference>
<name>A0A6M4GZU0_9PROT</name>
<evidence type="ECO:0000256" key="1">
    <source>
        <dbReference type="SAM" id="Phobius"/>
    </source>
</evidence>
<dbReference type="InterPro" id="IPR003675">
    <property type="entry name" value="Rce1/LyrA-like_dom"/>
</dbReference>
<dbReference type="GO" id="GO:0004175">
    <property type="term" value="F:endopeptidase activity"/>
    <property type="evidence" value="ECO:0007669"/>
    <property type="project" value="UniProtKB-ARBA"/>
</dbReference>
<evidence type="ECO:0000313" key="3">
    <source>
        <dbReference type="EMBL" id="QJR12771.1"/>
    </source>
</evidence>
<evidence type="ECO:0000313" key="4">
    <source>
        <dbReference type="Proteomes" id="UP000501534"/>
    </source>
</evidence>
<keyword evidence="1" id="KW-0812">Transmembrane</keyword>
<dbReference type="AlphaFoldDB" id="A0A6M4GZU0"/>
<dbReference type="PANTHER" id="PTHR36435">
    <property type="entry name" value="SLR1288 PROTEIN"/>
    <property type="match status" value="1"/>
</dbReference>
<organism evidence="3 4">
    <name type="scientific">Usitatibacter rugosus</name>
    <dbReference type="NCBI Taxonomy" id="2732067"/>
    <lineage>
        <taxon>Bacteria</taxon>
        <taxon>Pseudomonadati</taxon>
        <taxon>Pseudomonadota</taxon>
        <taxon>Betaproteobacteria</taxon>
        <taxon>Nitrosomonadales</taxon>
        <taxon>Usitatibacteraceae</taxon>
        <taxon>Usitatibacter</taxon>
    </lineage>
</organism>
<feature type="transmembrane region" description="Helical" evidence="1">
    <location>
        <begin position="82"/>
        <end position="104"/>
    </location>
</feature>
<dbReference type="EMBL" id="CP053069">
    <property type="protein sequence ID" value="QJR12771.1"/>
    <property type="molecule type" value="Genomic_DNA"/>
</dbReference>
<sequence>MKSSPTGFQIAFLLLALAFGAMLATTWLASAIALPSPYYGTLGHLVAIPFQFALVLGIPALRSLVLEGFHHPVSTPQRFEALALAGGKVVLTFGLWGAIALWGLHVTHRANDVTAFGFLTEPTAMDEHYFAAWGLVGAAYAISLGPLIEEVLYRGVLYRLWERQWGWVAAALLSSIVFSLVHPHNLIQTFFSGILYACLFHRTGSIWATTLCHATYNLLIAWPLLGHVLLLKPADASTSLIPWTANLICLPLAIVAFVLYVRLALAAPERT</sequence>
<dbReference type="InterPro" id="IPR052710">
    <property type="entry name" value="CAAX_protease"/>
</dbReference>
<dbReference type="Proteomes" id="UP000501534">
    <property type="component" value="Chromosome"/>
</dbReference>
<keyword evidence="4" id="KW-1185">Reference proteome</keyword>
<dbReference type="Pfam" id="PF02517">
    <property type="entry name" value="Rce1-like"/>
    <property type="match status" value="1"/>
</dbReference>
<dbReference type="KEGG" id="uru:DSM104443_03864"/>
<keyword evidence="1" id="KW-0472">Membrane</keyword>
<feature type="transmembrane region" description="Helical" evidence="1">
    <location>
        <begin position="240"/>
        <end position="261"/>
    </location>
</feature>
<reference evidence="3 4" key="1">
    <citation type="submission" date="2020-04" db="EMBL/GenBank/DDBJ databases">
        <title>Usitatibacter rugosus gen. nov., sp. nov. and Usitatibacter palustris sp. nov., novel members of Usitatibacteraceae fam. nov. within the order Nitrosomonadales isolated from soil.</title>
        <authorList>
            <person name="Huber K.J."/>
            <person name="Neumann-Schaal M."/>
            <person name="Geppert A."/>
            <person name="Luckner M."/>
            <person name="Wanner G."/>
            <person name="Overmann J."/>
        </authorList>
    </citation>
    <scope>NUCLEOTIDE SEQUENCE [LARGE SCALE GENOMIC DNA]</scope>
    <source>
        <strain evidence="3 4">0125_3</strain>
    </source>
</reference>
<dbReference type="GO" id="GO:0080120">
    <property type="term" value="P:CAAX-box protein maturation"/>
    <property type="evidence" value="ECO:0007669"/>
    <property type="project" value="UniProtKB-ARBA"/>
</dbReference>
<gene>
    <name evidence="3" type="ORF">DSM104443_03864</name>
</gene>
<feature type="domain" description="CAAX prenyl protease 2/Lysostaphin resistance protein A-like" evidence="2">
    <location>
        <begin position="133"/>
        <end position="219"/>
    </location>
</feature>